<dbReference type="InterPro" id="IPR012762">
    <property type="entry name" value="Ubiq_biosynth_COQ9"/>
</dbReference>
<evidence type="ECO:0000256" key="7">
    <source>
        <dbReference type="ARBA" id="ARBA00023128"/>
    </source>
</evidence>
<dbReference type="InterPro" id="IPR013718">
    <property type="entry name" value="COQ9_C"/>
</dbReference>
<evidence type="ECO:0000256" key="3">
    <source>
        <dbReference type="ARBA" id="ARBA00010766"/>
    </source>
</evidence>
<proteinExistence type="inferred from homology"/>
<dbReference type="STRING" id="61395.A0A1Y1W8B6"/>
<accession>A0A1Y1W8B6</accession>
<dbReference type="PANTHER" id="PTHR21427:SF19">
    <property type="entry name" value="UBIQUINONE BIOSYNTHESIS PROTEIN COQ9, MITOCHONDRIAL"/>
    <property type="match status" value="1"/>
</dbReference>
<name>A0A1Y1W8B6_9FUNG</name>
<keyword evidence="6 8" id="KW-0446">Lipid-binding</keyword>
<dbReference type="NCBIfam" id="TIGR02396">
    <property type="entry name" value="diverge_rpsU"/>
    <property type="match status" value="1"/>
</dbReference>
<comment type="function">
    <text evidence="8">Membrane-associated protein that warps the membrane surface to access and bind aromatic isoprenes with high specificity, including ubiquinone (CoQ) isoprene intermediates and presents them directly to Coq7, therefore facilitating the Coq7-mediated hydroxylase step. Participates in the biosynthesis of coenzyme Q, also named ubiquinone, an essential lipid-soluble electron transporter for aerobic cellular respiration.</text>
</comment>
<feature type="domain" description="COQ9 C-terminal" evidence="9">
    <location>
        <begin position="132"/>
        <end position="201"/>
    </location>
</feature>
<keyword evidence="11" id="KW-1185">Reference proteome</keyword>
<reference evidence="10 11" key="1">
    <citation type="submission" date="2016-07" db="EMBL/GenBank/DDBJ databases">
        <title>Pervasive Adenine N6-methylation of Active Genes in Fungi.</title>
        <authorList>
            <consortium name="DOE Joint Genome Institute"/>
            <person name="Mondo S.J."/>
            <person name="Dannebaum R.O."/>
            <person name="Kuo R.C."/>
            <person name="Labutti K."/>
            <person name="Haridas S."/>
            <person name="Kuo A."/>
            <person name="Salamov A."/>
            <person name="Ahrendt S.R."/>
            <person name="Lipzen A."/>
            <person name="Sullivan W."/>
            <person name="Andreopoulos W.B."/>
            <person name="Clum A."/>
            <person name="Lindquist E."/>
            <person name="Daum C."/>
            <person name="Ramamoorthy G.K."/>
            <person name="Gryganskyi A."/>
            <person name="Culley D."/>
            <person name="Magnuson J.K."/>
            <person name="James T.Y."/>
            <person name="O'Malley M.A."/>
            <person name="Stajich J.E."/>
            <person name="Spatafora J.W."/>
            <person name="Visel A."/>
            <person name="Grigoriev I.V."/>
        </authorList>
    </citation>
    <scope>NUCLEOTIDE SEQUENCE [LARGE SCALE GENOMIC DNA]</scope>
    <source>
        <strain evidence="10 11">ATCC 12442</strain>
    </source>
</reference>
<dbReference type="EMBL" id="MCFD01000007">
    <property type="protein sequence ID" value="ORX69692.1"/>
    <property type="molecule type" value="Genomic_DNA"/>
</dbReference>
<evidence type="ECO:0000256" key="8">
    <source>
        <dbReference type="RuleBase" id="RU366063"/>
    </source>
</evidence>
<dbReference type="GeneID" id="63804343"/>
<sequence>MNSTLLRRVAARAPLRRLYTTPSNHNLEILDHALTKVNELGWTRASVIAACQDLGYSSMAHGVSESGGLGLVRHFMDRALDETTIEVDDQLHEFDSTNDKLRFICITRLRQTLPYANRWHEAAALLAQPQNVPTAIDQMGKLASRIWYLAGDQSVRLDWYAKRSALAAAYVATEMYMCEDKSPDHAHTWRFLNRRIEEMGKADKLSQGVAAYGTQFGRNLYNILASRGFVPHQ</sequence>
<evidence type="ECO:0000256" key="5">
    <source>
        <dbReference type="ARBA" id="ARBA00022946"/>
    </source>
</evidence>
<evidence type="ECO:0000313" key="11">
    <source>
        <dbReference type="Proteomes" id="UP000193922"/>
    </source>
</evidence>
<dbReference type="AlphaFoldDB" id="A0A1Y1W8B6"/>
<keyword evidence="10" id="KW-0830">Ubiquinone</keyword>
<dbReference type="Pfam" id="PF08511">
    <property type="entry name" value="COQ9"/>
    <property type="match status" value="1"/>
</dbReference>
<comment type="caution">
    <text evidence="10">The sequence shown here is derived from an EMBL/GenBank/DDBJ whole genome shotgun (WGS) entry which is preliminary data.</text>
</comment>
<evidence type="ECO:0000256" key="4">
    <source>
        <dbReference type="ARBA" id="ARBA00022688"/>
    </source>
</evidence>
<evidence type="ECO:0000259" key="9">
    <source>
        <dbReference type="Pfam" id="PF08511"/>
    </source>
</evidence>
<comment type="subcellular location">
    <subcellularLocation>
        <location evidence="1 8">Mitochondrion</location>
    </subcellularLocation>
</comment>
<dbReference type="OrthoDB" id="619536at2759"/>
<protein>
    <recommendedName>
        <fullName evidence="8">Ubiquinone biosynthesis protein</fullName>
    </recommendedName>
</protein>
<dbReference type="RefSeq" id="XP_040743380.1">
    <property type="nucleotide sequence ID" value="XM_040887695.1"/>
</dbReference>
<evidence type="ECO:0000256" key="6">
    <source>
        <dbReference type="ARBA" id="ARBA00023121"/>
    </source>
</evidence>
<keyword evidence="5" id="KW-0809">Transit peptide</keyword>
<comment type="pathway">
    <text evidence="2 8">Cofactor biosynthesis; ubiquinone biosynthesis.</text>
</comment>
<dbReference type="PANTHER" id="PTHR21427">
    <property type="entry name" value="UBIQUINONE BIOSYNTHESIS PROTEIN COQ9, MITOCHONDRIAL"/>
    <property type="match status" value="1"/>
</dbReference>
<organism evidence="10 11">
    <name type="scientific">Linderina pennispora</name>
    <dbReference type="NCBI Taxonomy" id="61395"/>
    <lineage>
        <taxon>Eukaryota</taxon>
        <taxon>Fungi</taxon>
        <taxon>Fungi incertae sedis</taxon>
        <taxon>Zoopagomycota</taxon>
        <taxon>Kickxellomycotina</taxon>
        <taxon>Kickxellomycetes</taxon>
        <taxon>Kickxellales</taxon>
        <taxon>Kickxellaceae</taxon>
        <taxon>Linderina</taxon>
    </lineage>
</organism>
<dbReference type="UniPathway" id="UPA00232"/>
<dbReference type="GO" id="GO:0005743">
    <property type="term" value="C:mitochondrial inner membrane"/>
    <property type="evidence" value="ECO:0007669"/>
    <property type="project" value="TreeGrafter"/>
</dbReference>
<evidence type="ECO:0000256" key="1">
    <source>
        <dbReference type="ARBA" id="ARBA00004173"/>
    </source>
</evidence>
<dbReference type="GO" id="GO:0008289">
    <property type="term" value="F:lipid binding"/>
    <property type="evidence" value="ECO:0007669"/>
    <property type="project" value="UniProtKB-UniRule"/>
</dbReference>
<dbReference type="Proteomes" id="UP000193922">
    <property type="component" value="Unassembled WGS sequence"/>
</dbReference>
<keyword evidence="4 8" id="KW-0831">Ubiquinone biosynthesis</keyword>
<keyword evidence="7 8" id="KW-0496">Mitochondrion</keyword>
<evidence type="ECO:0000313" key="10">
    <source>
        <dbReference type="EMBL" id="ORX69692.1"/>
    </source>
</evidence>
<evidence type="ECO:0000256" key="2">
    <source>
        <dbReference type="ARBA" id="ARBA00004749"/>
    </source>
</evidence>
<comment type="similarity">
    <text evidence="3 8">Belongs to the COQ9 family.</text>
</comment>
<gene>
    <name evidence="10" type="ORF">DL89DRAFT_267868</name>
</gene>
<dbReference type="GO" id="GO:0006744">
    <property type="term" value="P:ubiquinone biosynthetic process"/>
    <property type="evidence" value="ECO:0007669"/>
    <property type="project" value="UniProtKB-UniRule"/>
</dbReference>
<dbReference type="Gene3D" id="1.10.357.10">
    <property type="entry name" value="Tetracycline Repressor, domain 2"/>
    <property type="match status" value="1"/>
</dbReference>